<comment type="caution">
    <text evidence="2">The sequence shown here is derived from an EMBL/GenBank/DDBJ whole genome shotgun (WGS) entry which is preliminary data.</text>
</comment>
<gene>
    <name evidence="2" type="ORF">KDA27_15655</name>
</gene>
<evidence type="ECO:0000313" key="2">
    <source>
        <dbReference type="EMBL" id="MCA9757241.1"/>
    </source>
</evidence>
<dbReference type="EMBL" id="JAGQHS010000089">
    <property type="protein sequence ID" value="MCA9757241.1"/>
    <property type="molecule type" value="Genomic_DNA"/>
</dbReference>
<reference evidence="2" key="2">
    <citation type="journal article" date="2021" name="Microbiome">
        <title>Successional dynamics and alternative stable states in a saline activated sludge microbial community over 9 years.</title>
        <authorList>
            <person name="Wang Y."/>
            <person name="Ye J."/>
            <person name="Ju F."/>
            <person name="Liu L."/>
            <person name="Boyd J.A."/>
            <person name="Deng Y."/>
            <person name="Parks D.H."/>
            <person name="Jiang X."/>
            <person name="Yin X."/>
            <person name="Woodcroft B.J."/>
            <person name="Tyson G.W."/>
            <person name="Hugenholtz P."/>
            <person name="Polz M.F."/>
            <person name="Zhang T."/>
        </authorList>
    </citation>
    <scope>NUCLEOTIDE SEQUENCE</scope>
    <source>
        <strain evidence="2">HKST-UBA02</strain>
    </source>
</reference>
<dbReference type="Proteomes" id="UP000739538">
    <property type="component" value="Unassembled WGS sequence"/>
</dbReference>
<accession>A0A956NDZ9</accession>
<dbReference type="InterPro" id="IPR015867">
    <property type="entry name" value="N-reg_PII/ATP_PRibTrfase_C"/>
</dbReference>
<organism evidence="2 3">
    <name type="scientific">Eiseniibacteriota bacterium</name>
    <dbReference type="NCBI Taxonomy" id="2212470"/>
    <lineage>
        <taxon>Bacteria</taxon>
        <taxon>Candidatus Eiseniibacteriota</taxon>
    </lineage>
</organism>
<name>A0A956NDZ9_UNCEI</name>
<sequence length="123" mass="13539">MDVREEQEPRVAVTTTSDAADAKRLAQTLVEERLAACVTVIPKVASTYRWGGEVQTEDEQLLWIKTVASRIEALRLRLLEIHPYDVPEFLVLTVEGASPEYHSWLIDSVAPPESGGPGRGSPA</sequence>
<dbReference type="InterPro" id="IPR011322">
    <property type="entry name" value="N-reg_PII-like_a/b"/>
</dbReference>
<proteinExistence type="inferred from homology"/>
<dbReference type="SUPFAM" id="SSF54913">
    <property type="entry name" value="GlnB-like"/>
    <property type="match status" value="1"/>
</dbReference>
<protein>
    <submittedName>
        <fullName evidence="2">Divalent-cation tolerance protein CutA</fullName>
    </submittedName>
</protein>
<dbReference type="GO" id="GO:0010038">
    <property type="term" value="P:response to metal ion"/>
    <property type="evidence" value="ECO:0007669"/>
    <property type="project" value="InterPro"/>
</dbReference>
<evidence type="ECO:0000313" key="3">
    <source>
        <dbReference type="Proteomes" id="UP000739538"/>
    </source>
</evidence>
<dbReference type="PANTHER" id="PTHR23419:SF8">
    <property type="entry name" value="FI09726P"/>
    <property type="match status" value="1"/>
</dbReference>
<dbReference type="PANTHER" id="PTHR23419">
    <property type="entry name" value="DIVALENT CATION TOLERANCE CUTA-RELATED"/>
    <property type="match status" value="1"/>
</dbReference>
<dbReference type="GO" id="GO:0005507">
    <property type="term" value="F:copper ion binding"/>
    <property type="evidence" value="ECO:0007669"/>
    <property type="project" value="TreeGrafter"/>
</dbReference>
<evidence type="ECO:0000256" key="1">
    <source>
        <dbReference type="ARBA" id="ARBA00010169"/>
    </source>
</evidence>
<dbReference type="AlphaFoldDB" id="A0A956NDZ9"/>
<dbReference type="Pfam" id="PF03091">
    <property type="entry name" value="CutA1"/>
    <property type="match status" value="1"/>
</dbReference>
<comment type="similarity">
    <text evidence="1">Belongs to the CutA family.</text>
</comment>
<reference evidence="2" key="1">
    <citation type="submission" date="2020-04" db="EMBL/GenBank/DDBJ databases">
        <authorList>
            <person name="Zhang T."/>
        </authorList>
    </citation>
    <scope>NUCLEOTIDE SEQUENCE</scope>
    <source>
        <strain evidence="2">HKST-UBA02</strain>
    </source>
</reference>
<dbReference type="Gene3D" id="3.30.70.120">
    <property type="match status" value="1"/>
</dbReference>
<dbReference type="InterPro" id="IPR004323">
    <property type="entry name" value="Ion_tolerance_CutA"/>
</dbReference>